<name>A0A0P0UX83_ORYSJ</name>
<reference evidence="1 2" key="3">
    <citation type="journal article" date="2013" name="Rice">
        <title>Improvement of the Oryza sativa Nipponbare reference genome using next generation sequence and optical map data.</title>
        <authorList>
            <person name="Kawahara Y."/>
            <person name="de la Bastide M."/>
            <person name="Hamilton J.P."/>
            <person name="Kanamori H."/>
            <person name="McCombie W.R."/>
            <person name="Ouyang S."/>
            <person name="Schwartz D.C."/>
            <person name="Tanaka T."/>
            <person name="Wu J."/>
            <person name="Zhou S."/>
            <person name="Childs K.L."/>
            <person name="Davidson R.M."/>
            <person name="Lin H."/>
            <person name="Quesada-Ocampo L."/>
            <person name="Vaillancourt B."/>
            <person name="Sakai H."/>
            <person name="Lee S.S."/>
            <person name="Kim J."/>
            <person name="Numa H."/>
            <person name="Itoh T."/>
            <person name="Buell C.R."/>
            <person name="Matsumoto T."/>
        </authorList>
    </citation>
    <scope>NUCLEOTIDE SEQUENCE [LARGE SCALE GENOMIC DNA]</scope>
    <source>
        <strain evidence="2">cv. Nipponbare</strain>
    </source>
</reference>
<dbReference type="Gramene" id="Os01t0109366-00">
    <property type="protein sequence ID" value="Os01t0109366-00"/>
    <property type="gene ID" value="Os01g0109366"/>
</dbReference>
<dbReference type="EMBL" id="AP014957">
    <property type="protein sequence ID" value="BAS69997.1"/>
    <property type="molecule type" value="Genomic_DNA"/>
</dbReference>
<evidence type="ECO:0000313" key="1">
    <source>
        <dbReference type="EMBL" id="BAS69997.1"/>
    </source>
</evidence>
<sequence>AVRGEALRPAPRWRPPPEGTILINYRCCCLPVSQFFWSAGCACSLLMSDTRGVSNLKWQKLWLSLCVAHGDGGGSPENCFGFRLPSYHPKDSVWSTRPINGWRSCL</sequence>
<evidence type="ECO:0000313" key="2">
    <source>
        <dbReference type="Proteomes" id="UP000059680"/>
    </source>
</evidence>
<accession>A0A0P0UX83</accession>
<dbReference type="PaxDb" id="39947-A0A0P0UX83"/>
<reference evidence="2" key="1">
    <citation type="journal article" date="2005" name="Nature">
        <title>The map-based sequence of the rice genome.</title>
        <authorList>
            <consortium name="International rice genome sequencing project (IRGSP)"/>
            <person name="Matsumoto T."/>
            <person name="Wu J."/>
            <person name="Kanamori H."/>
            <person name="Katayose Y."/>
            <person name="Fujisawa M."/>
            <person name="Namiki N."/>
            <person name="Mizuno H."/>
            <person name="Yamamoto K."/>
            <person name="Antonio B.A."/>
            <person name="Baba T."/>
            <person name="Sakata K."/>
            <person name="Nagamura Y."/>
            <person name="Aoki H."/>
            <person name="Arikawa K."/>
            <person name="Arita K."/>
            <person name="Bito T."/>
            <person name="Chiden Y."/>
            <person name="Fujitsuka N."/>
            <person name="Fukunaka R."/>
            <person name="Hamada M."/>
            <person name="Harada C."/>
            <person name="Hayashi A."/>
            <person name="Hijishita S."/>
            <person name="Honda M."/>
            <person name="Hosokawa S."/>
            <person name="Ichikawa Y."/>
            <person name="Idonuma A."/>
            <person name="Iijima M."/>
            <person name="Ikeda M."/>
            <person name="Ikeno M."/>
            <person name="Ito K."/>
            <person name="Ito S."/>
            <person name="Ito T."/>
            <person name="Ito Y."/>
            <person name="Ito Y."/>
            <person name="Iwabuchi A."/>
            <person name="Kamiya K."/>
            <person name="Karasawa W."/>
            <person name="Kurita K."/>
            <person name="Katagiri S."/>
            <person name="Kikuta A."/>
            <person name="Kobayashi H."/>
            <person name="Kobayashi N."/>
            <person name="Machita K."/>
            <person name="Maehara T."/>
            <person name="Masukawa M."/>
            <person name="Mizubayashi T."/>
            <person name="Mukai Y."/>
            <person name="Nagasaki H."/>
            <person name="Nagata Y."/>
            <person name="Naito S."/>
            <person name="Nakashima M."/>
            <person name="Nakama Y."/>
            <person name="Nakamichi Y."/>
            <person name="Nakamura M."/>
            <person name="Meguro A."/>
            <person name="Negishi M."/>
            <person name="Ohta I."/>
            <person name="Ohta T."/>
            <person name="Okamoto M."/>
            <person name="Ono N."/>
            <person name="Saji S."/>
            <person name="Sakaguchi M."/>
            <person name="Sakai K."/>
            <person name="Shibata M."/>
            <person name="Shimokawa T."/>
            <person name="Song J."/>
            <person name="Takazaki Y."/>
            <person name="Terasawa K."/>
            <person name="Tsugane M."/>
            <person name="Tsuji K."/>
            <person name="Ueda S."/>
            <person name="Waki K."/>
            <person name="Yamagata H."/>
            <person name="Yamamoto M."/>
            <person name="Yamamoto S."/>
            <person name="Yamane H."/>
            <person name="Yoshiki S."/>
            <person name="Yoshihara R."/>
            <person name="Yukawa K."/>
            <person name="Zhong H."/>
            <person name="Yano M."/>
            <person name="Yuan Q."/>
            <person name="Ouyang S."/>
            <person name="Liu J."/>
            <person name="Jones K.M."/>
            <person name="Gansberger K."/>
            <person name="Moffat K."/>
            <person name="Hill J."/>
            <person name="Bera J."/>
            <person name="Fadrosh D."/>
            <person name="Jin S."/>
            <person name="Johri S."/>
            <person name="Kim M."/>
            <person name="Overton L."/>
            <person name="Reardon M."/>
            <person name="Tsitrin T."/>
            <person name="Vuong H."/>
            <person name="Weaver B."/>
            <person name="Ciecko A."/>
            <person name="Tallon L."/>
            <person name="Jackson J."/>
            <person name="Pai G."/>
            <person name="Aken S.V."/>
            <person name="Utterback T."/>
            <person name="Reidmuller S."/>
            <person name="Feldblyum T."/>
            <person name="Hsiao J."/>
            <person name="Zismann V."/>
            <person name="Iobst S."/>
            <person name="de Vazeille A.R."/>
            <person name="Buell C.R."/>
            <person name="Ying K."/>
            <person name="Li Y."/>
            <person name="Lu T."/>
            <person name="Huang Y."/>
            <person name="Zhao Q."/>
            <person name="Feng Q."/>
            <person name="Zhang L."/>
            <person name="Zhu J."/>
            <person name="Weng Q."/>
            <person name="Mu J."/>
            <person name="Lu Y."/>
            <person name="Fan D."/>
            <person name="Liu Y."/>
            <person name="Guan J."/>
            <person name="Zhang Y."/>
            <person name="Yu S."/>
            <person name="Liu X."/>
            <person name="Zhang Y."/>
            <person name="Hong G."/>
            <person name="Han B."/>
            <person name="Choisne N."/>
            <person name="Demange N."/>
            <person name="Orjeda G."/>
            <person name="Samain S."/>
            <person name="Cattolico L."/>
            <person name="Pelletier E."/>
            <person name="Couloux A."/>
            <person name="Segurens B."/>
            <person name="Wincker P."/>
            <person name="D'Hont A."/>
            <person name="Scarpelli C."/>
            <person name="Weissenbach J."/>
            <person name="Salanoubat M."/>
            <person name="Quetier F."/>
            <person name="Yu Y."/>
            <person name="Kim H.R."/>
            <person name="Rambo T."/>
            <person name="Currie J."/>
            <person name="Collura K."/>
            <person name="Luo M."/>
            <person name="Yang T."/>
            <person name="Ammiraju J.S.S."/>
            <person name="Engler F."/>
            <person name="Soderlund C."/>
            <person name="Wing R.A."/>
            <person name="Palmer L.E."/>
            <person name="de la Bastide M."/>
            <person name="Spiegel L."/>
            <person name="Nascimento L."/>
            <person name="Zutavern T."/>
            <person name="O'Shaughnessy A."/>
            <person name="Dike S."/>
            <person name="Dedhia N."/>
            <person name="Preston R."/>
            <person name="Balija V."/>
            <person name="McCombie W.R."/>
            <person name="Chow T."/>
            <person name="Chen H."/>
            <person name="Chung M."/>
            <person name="Chen C."/>
            <person name="Shaw J."/>
            <person name="Wu H."/>
            <person name="Hsiao K."/>
            <person name="Chao Y."/>
            <person name="Chu M."/>
            <person name="Cheng C."/>
            <person name="Hour A."/>
            <person name="Lee P."/>
            <person name="Lin S."/>
            <person name="Lin Y."/>
            <person name="Liou J."/>
            <person name="Liu S."/>
            <person name="Hsing Y."/>
            <person name="Raghuvanshi S."/>
            <person name="Mohanty A."/>
            <person name="Bharti A.K."/>
            <person name="Gaur A."/>
            <person name="Gupta V."/>
            <person name="Kumar D."/>
            <person name="Ravi V."/>
            <person name="Vij S."/>
            <person name="Kapur A."/>
            <person name="Khurana P."/>
            <person name="Khurana P."/>
            <person name="Khurana J.P."/>
            <person name="Tyagi A.K."/>
            <person name="Gaikwad K."/>
            <person name="Singh A."/>
            <person name="Dalal V."/>
            <person name="Srivastava S."/>
            <person name="Dixit A."/>
            <person name="Pal A.K."/>
            <person name="Ghazi I.A."/>
            <person name="Yadav M."/>
            <person name="Pandit A."/>
            <person name="Bhargava A."/>
            <person name="Sureshbabu K."/>
            <person name="Batra K."/>
            <person name="Sharma T.R."/>
            <person name="Mohapatra T."/>
            <person name="Singh N.K."/>
            <person name="Messing J."/>
            <person name="Nelson A.B."/>
            <person name="Fuks G."/>
            <person name="Kavchok S."/>
            <person name="Keizer G."/>
            <person name="Linton E."/>
            <person name="Llaca V."/>
            <person name="Song R."/>
            <person name="Tanyolac B."/>
            <person name="Young S."/>
            <person name="Ho-Il K."/>
            <person name="Hahn J.H."/>
            <person name="Sangsakoo G."/>
            <person name="Vanavichit A."/>
            <person name="de Mattos Luiz.A.T."/>
            <person name="Zimmer P.D."/>
            <person name="Malone G."/>
            <person name="Dellagostin O."/>
            <person name="de Oliveira A.C."/>
            <person name="Bevan M."/>
            <person name="Bancroft I."/>
            <person name="Minx P."/>
            <person name="Cordum H."/>
            <person name="Wilson R."/>
            <person name="Cheng Z."/>
            <person name="Jin W."/>
            <person name="Jiang J."/>
            <person name="Leong S.A."/>
            <person name="Iwama H."/>
            <person name="Gojobori T."/>
            <person name="Itoh T."/>
            <person name="Niimura Y."/>
            <person name="Fujii Y."/>
            <person name="Habara T."/>
            <person name="Sakai H."/>
            <person name="Sato Y."/>
            <person name="Wilson G."/>
            <person name="Kumar K."/>
            <person name="McCouch S."/>
            <person name="Juretic N."/>
            <person name="Hoen D."/>
            <person name="Wright S."/>
            <person name="Bruskiewich R."/>
            <person name="Bureau T."/>
            <person name="Miyao A."/>
            <person name="Hirochika H."/>
            <person name="Nishikawa T."/>
            <person name="Kadowaki K."/>
            <person name="Sugiura M."/>
            <person name="Burr B."/>
            <person name="Sasaki T."/>
        </authorList>
    </citation>
    <scope>NUCLEOTIDE SEQUENCE [LARGE SCALE GENOMIC DNA]</scope>
    <source>
        <strain evidence="2">cv. Nipponbare</strain>
    </source>
</reference>
<dbReference type="AlphaFoldDB" id="A0A0P0UX83"/>
<dbReference type="InParanoid" id="A0A0P0UX83"/>
<feature type="non-terminal residue" evidence="1">
    <location>
        <position position="1"/>
    </location>
</feature>
<protein>
    <submittedName>
        <fullName evidence="1">Os01g0109366 protein</fullName>
    </submittedName>
</protein>
<dbReference type="Proteomes" id="UP000059680">
    <property type="component" value="Chromosome 1"/>
</dbReference>
<proteinExistence type="predicted"/>
<gene>
    <name evidence="1" type="ordered locus">Os01g0109366</name>
    <name evidence="1" type="ORF">OSNPB_010109366</name>
</gene>
<organism evidence="1 2">
    <name type="scientific">Oryza sativa subsp. japonica</name>
    <name type="common">Rice</name>
    <dbReference type="NCBI Taxonomy" id="39947"/>
    <lineage>
        <taxon>Eukaryota</taxon>
        <taxon>Viridiplantae</taxon>
        <taxon>Streptophyta</taxon>
        <taxon>Embryophyta</taxon>
        <taxon>Tracheophyta</taxon>
        <taxon>Spermatophyta</taxon>
        <taxon>Magnoliopsida</taxon>
        <taxon>Liliopsida</taxon>
        <taxon>Poales</taxon>
        <taxon>Poaceae</taxon>
        <taxon>BOP clade</taxon>
        <taxon>Oryzoideae</taxon>
        <taxon>Oryzeae</taxon>
        <taxon>Oryzinae</taxon>
        <taxon>Oryza</taxon>
        <taxon>Oryza sativa</taxon>
    </lineage>
</organism>
<reference evidence="1 2" key="2">
    <citation type="journal article" date="2013" name="Plant Cell Physiol.">
        <title>Rice Annotation Project Database (RAP-DB): an integrative and interactive database for rice genomics.</title>
        <authorList>
            <person name="Sakai H."/>
            <person name="Lee S.S."/>
            <person name="Tanaka T."/>
            <person name="Numa H."/>
            <person name="Kim J."/>
            <person name="Kawahara Y."/>
            <person name="Wakimoto H."/>
            <person name="Yang C.C."/>
            <person name="Iwamoto M."/>
            <person name="Abe T."/>
            <person name="Yamada Y."/>
            <person name="Muto A."/>
            <person name="Inokuchi H."/>
            <person name="Ikemura T."/>
            <person name="Matsumoto T."/>
            <person name="Sasaki T."/>
            <person name="Itoh T."/>
        </authorList>
    </citation>
    <scope>NUCLEOTIDE SEQUENCE [LARGE SCALE GENOMIC DNA]</scope>
    <source>
        <strain evidence="2">cv. Nipponbare</strain>
    </source>
</reference>
<keyword evidence="2" id="KW-1185">Reference proteome</keyword>